<dbReference type="SUPFAM" id="SSF53098">
    <property type="entry name" value="Ribonuclease H-like"/>
    <property type="match status" value="1"/>
</dbReference>
<dbReference type="OrthoDB" id="2283961at2759"/>
<dbReference type="Proteomes" id="UP000765509">
    <property type="component" value="Unassembled WGS sequence"/>
</dbReference>
<sequence>MSQGGYSYGNNIMENFGVTNIIISDIDPKFTTEVWTNLYYMLWNNLALSTAYHPQTDVLAERMTQTMEKILRRFCTYVMKDKYYEGYTYGLFKLLPPIQLAYNTSQHSTMGKFPSLIGKG</sequence>
<evidence type="ECO:0000259" key="2">
    <source>
        <dbReference type="PROSITE" id="PS50994"/>
    </source>
</evidence>
<dbReference type="GO" id="GO:0005634">
    <property type="term" value="C:nucleus"/>
    <property type="evidence" value="ECO:0007669"/>
    <property type="project" value="UniProtKB-ARBA"/>
</dbReference>
<evidence type="ECO:0000313" key="4">
    <source>
        <dbReference type="Proteomes" id="UP000765509"/>
    </source>
</evidence>
<protein>
    <recommendedName>
        <fullName evidence="2">Integrase catalytic domain-containing protein</fullName>
    </recommendedName>
</protein>
<evidence type="ECO:0000313" key="3">
    <source>
        <dbReference type="EMBL" id="MBW0461283.1"/>
    </source>
</evidence>
<proteinExistence type="predicted"/>
<dbReference type="PANTHER" id="PTHR37984">
    <property type="entry name" value="PROTEIN CBG26694"/>
    <property type="match status" value="1"/>
</dbReference>
<reference evidence="3" key="1">
    <citation type="submission" date="2021-03" db="EMBL/GenBank/DDBJ databases">
        <title>Draft genome sequence of rust myrtle Austropuccinia psidii MF-1, a brazilian biotype.</title>
        <authorList>
            <person name="Quecine M.C."/>
            <person name="Pachon D.M.R."/>
            <person name="Bonatelli M.L."/>
            <person name="Correr F.H."/>
            <person name="Franceschini L.M."/>
            <person name="Leite T.F."/>
            <person name="Margarido G.R.A."/>
            <person name="Almeida C.A."/>
            <person name="Ferrarezi J.A."/>
            <person name="Labate C.A."/>
        </authorList>
    </citation>
    <scope>NUCLEOTIDE SEQUENCE</scope>
    <source>
        <strain evidence="3">MF-1</strain>
    </source>
</reference>
<feature type="domain" description="Integrase catalytic" evidence="2">
    <location>
        <begin position="1"/>
        <end position="120"/>
    </location>
</feature>
<dbReference type="EMBL" id="AVOT02000136">
    <property type="protein sequence ID" value="MBW0461283.1"/>
    <property type="molecule type" value="Genomic_DNA"/>
</dbReference>
<keyword evidence="1" id="KW-0694">RNA-binding</keyword>
<dbReference type="AlphaFoldDB" id="A0A9Q3B9M6"/>
<comment type="caution">
    <text evidence="3">The sequence shown here is derived from an EMBL/GenBank/DDBJ whole genome shotgun (WGS) entry which is preliminary data.</text>
</comment>
<dbReference type="PROSITE" id="PS50994">
    <property type="entry name" value="INTEGRASE"/>
    <property type="match status" value="1"/>
</dbReference>
<dbReference type="InterPro" id="IPR001584">
    <property type="entry name" value="Integrase_cat-core"/>
</dbReference>
<evidence type="ECO:0000256" key="1">
    <source>
        <dbReference type="ARBA" id="ARBA00022884"/>
    </source>
</evidence>
<accession>A0A9Q3B9M6</accession>
<name>A0A9Q3B9M6_9BASI</name>
<dbReference type="InterPro" id="IPR050951">
    <property type="entry name" value="Retrovirus_Pol_polyprotein"/>
</dbReference>
<dbReference type="InterPro" id="IPR036397">
    <property type="entry name" value="RNaseH_sf"/>
</dbReference>
<keyword evidence="4" id="KW-1185">Reference proteome</keyword>
<dbReference type="GO" id="GO:0015074">
    <property type="term" value="P:DNA integration"/>
    <property type="evidence" value="ECO:0007669"/>
    <property type="project" value="InterPro"/>
</dbReference>
<dbReference type="PANTHER" id="PTHR37984:SF5">
    <property type="entry name" value="PROTEIN NYNRIN-LIKE"/>
    <property type="match status" value="1"/>
</dbReference>
<organism evidence="3 4">
    <name type="scientific">Austropuccinia psidii MF-1</name>
    <dbReference type="NCBI Taxonomy" id="1389203"/>
    <lineage>
        <taxon>Eukaryota</taxon>
        <taxon>Fungi</taxon>
        <taxon>Dikarya</taxon>
        <taxon>Basidiomycota</taxon>
        <taxon>Pucciniomycotina</taxon>
        <taxon>Pucciniomycetes</taxon>
        <taxon>Pucciniales</taxon>
        <taxon>Sphaerophragmiaceae</taxon>
        <taxon>Austropuccinia</taxon>
    </lineage>
</organism>
<dbReference type="GO" id="GO:0003723">
    <property type="term" value="F:RNA binding"/>
    <property type="evidence" value="ECO:0007669"/>
    <property type="project" value="UniProtKB-KW"/>
</dbReference>
<gene>
    <name evidence="3" type="ORF">O181_000998</name>
</gene>
<dbReference type="InterPro" id="IPR012337">
    <property type="entry name" value="RNaseH-like_sf"/>
</dbReference>
<dbReference type="Gene3D" id="3.30.420.10">
    <property type="entry name" value="Ribonuclease H-like superfamily/Ribonuclease H"/>
    <property type="match status" value="1"/>
</dbReference>